<feature type="coiled-coil region" evidence="1">
    <location>
        <begin position="43"/>
        <end position="98"/>
    </location>
</feature>
<gene>
    <name evidence="4 5" type="primary">LOC110427571</name>
</gene>
<evidence type="ECO:0000256" key="1">
    <source>
        <dbReference type="SAM" id="Coils"/>
    </source>
</evidence>
<dbReference type="AlphaFoldDB" id="A0A6J1BH06"/>
<protein>
    <submittedName>
        <fullName evidence="4 5">Uncharacterized protein LOC110427571</fullName>
    </submittedName>
</protein>
<sequence>MGKKGKGNMLAFPVSRRSCRLADATRKHSRSSNRTHQLRKTRLKNLTTRMKRLRVEMEEISEEQKKIKDGQRQVREKFEAIELECEQLRKETKLITQQSLSTQIRLALMFQILKARENHDFSKASQLTSVLRELIKRENQQKEAFTAN</sequence>
<feature type="region of interest" description="Disordered" evidence="2">
    <location>
        <begin position="21"/>
        <end position="43"/>
    </location>
</feature>
<feature type="compositionally biased region" description="Basic residues" evidence="2">
    <location>
        <begin position="27"/>
        <end position="43"/>
    </location>
</feature>
<dbReference type="OrthoDB" id="827019at2759"/>
<dbReference type="GeneID" id="110427571"/>
<dbReference type="RefSeq" id="XP_021298797.1">
    <property type="nucleotide sequence ID" value="XM_021443122.1"/>
</dbReference>
<evidence type="ECO:0000313" key="4">
    <source>
        <dbReference type="RefSeq" id="XP_021298797.1"/>
    </source>
</evidence>
<proteinExistence type="predicted"/>
<reference evidence="4 5" key="1">
    <citation type="submission" date="2025-04" db="UniProtKB">
        <authorList>
            <consortium name="RefSeq"/>
        </authorList>
    </citation>
    <scope>IDENTIFICATION</scope>
    <source>
        <tissue evidence="4 5">Leaf</tissue>
    </source>
</reference>
<dbReference type="Proteomes" id="UP000504621">
    <property type="component" value="Unplaced"/>
</dbReference>
<organism evidence="3 4">
    <name type="scientific">Herrania umbratica</name>
    <dbReference type="NCBI Taxonomy" id="108875"/>
    <lineage>
        <taxon>Eukaryota</taxon>
        <taxon>Viridiplantae</taxon>
        <taxon>Streptophyta</taxon>
        <taxon>Embryophyta</taxon>
        <taxon>Tracheophyta</taxon>
        <taxon>Spermatophyta</taxon>
        <taxon>Magnoliopsida</taxon>
        <taxon>eudicotyledons</taxon>
        <taxon>Gunneridae</taxon>
        <taxon>Pentapetalae</taxon>
        <taxon>rosids</taxon>
        <taxon>malvids</taxon>
        <taxon>Malvales</taxon>
        <taxon>Malvaceae</taxon>
        <taxon>Byttnerioideae</taxon>
        <taxon>Herrania</taxon>
    </lineage>
</organism>
<evidence type="ECO:0000256" key="2">
    <source>
        <dbReference type="SAM" id="MobiDB-lite"/>
    </source>
</evidence>
<accession>A0A6J1BH06</accession>
<name>A0A6J1BH06_9ROSI</name>
<dbReference type="PANTHER" id="PTHR48248">
    <property type="entry name" value="UVR DOMAIN-CONTAINING PROTEIN"/>
    <property type="match status" value="1"/>
</dbReference>
<evidence type="ECO:0000313" key="3">
    <source>
        <dbReference type="Proteomes" id="UP000504621"/>
    </source>
</evidence>
<keyword evidence="3" id="KW-1185">Reference proteome</keyword>
<keyword evidence="1" id="KW-0175">Coiled coil</keyword>
<evidence type="ECO:0000313" key="5">
    <source>
        <dbReference type="RefSeq" id="XP_021298798.1"/>
    </source>
</evidence>
<dbReference type="PANTHER" id="PTHR48248:SF5">
    <property type="entry name" value="UVR DOMAIN-CONTAINING PROTEIN"/>
    <property type="match status" value="1"/>
</dbReference>
<dbReference type="RefSeq" id="XP_021298798.1">
    <property type="nucleotide sequence ID" value="XM_021443123.1"/>
</dbReference>